<keyword evidence="3" id="KW-0677">Repeat</keyword>
<dbReference type="InterPro" id="IPR018357">
    <property type="entry name" value="Hexapep_transf_CS"/>
</dbReference>
<evidence type="ECO:0000256" key="4">
    <source>
        <dbReference type="ARBA" id="ARBA00023315"/>
    </source>
</evidence>
<dbReference type="Pfam" id="PF00132">
    <property type="entry name" value="Hexapep"/>
    <property type="match status" value="1"/>
</dbReference>
<organism evidence="7 8">
    <name type="scientific">Enterococcus casseliflavus</name>
    <name type="common">Enterococcus flavescens</name>
    <dbReference type="NCBI Taxonomy" id="37734"/>
    <lineage>
        <taxon>Bacteria</taxon>
        <taxon>Bacillati</taxon>
        <taxon>Bacillota</taxon>
        <taxon>Bacilli</taxon>
        <taxon>Lactobacillales</taxon>
        <taxon>Enterococcaceae</taxon>
        <taxon>Enterococcus</taxon>
    </lineage>
</organism>
<proteinExistence type="inferred from homology"/>
<dbReference type="SUPFAM" id="SSF51161">
    <property type="entry name" value="Trimeric LpxA-like enzymes"/>
    <property type="match status" value="1"/>
</dbReference>
<evidence type="ECO:0000256" key="3">
    <source>
        <dbReference type="ARBA" id="ARBA00022737"/>
    </source>
</evidence>
<dbReference type="Gene3D" id="2.160.10.10">
    <property type="entry name" value="Hexapeptide repeat proteins"/>
    <property type="match status" value="1"/>
</dbReference>
<keyword evidence="4 5" id="KW-0012">Acyltransferase</keyword>
<gene>
    <name evidence="7" type="ORF">DW084_02465</name>
</gene>
<dbReference type="GO" id="GO:0008870">
    <property type="term" value="F:galactoside O-acetyltransferase activity"/>
    <property type="evidence" value="ECO:0007669"/>
    <property type="project" value="TreeGrafter"/>
</dbReference>
<dbReference type="CDD" id="cd03357">
    <property type="entry name" value="LbH_MAT_GAT"/>
    <property type="match status" value="1"/>
</dbReference>
<evidence type="ECO:0000313" key="7">
    <source>
        <dbReference type="EMBL" id="RHK08000.1"/>
    </source>
</evidence>
<dbReference type="InterPro" id="IPR001451">
    <property type="entry name" value="Hexapep"/>
</dbReference>
<dbReference type="FunFam" id="2.160.10.10:FF:000025">
    <property type="entry name" value="Hexapeptide-repeat containing-acetyltransferase"/>
    <property type="match status" value="1"/>
</dbReference>
<comment type="similarity">
    <text evidence="1 5">Belongs to the transferase hexapeptide repeat family.</text>
</comment>
<feature type="domain" description="Maltose/galactoside acetyltransferase" evidence="6">
    <location>
        <begin position="7"/>
        <end position="61"/>
    </location>
</feature>
<comment type="caution">
    <text evidence="7">The sequence shown here is derived from an EMBL/GenBank/DDBJ whole genome shotgun (WGS) entry which is preliminary data.</text>
</comment>
<evidence type="ECO:0000256" key="5">
    <source>
        <dbReference type="RuleBase" id="RU367021"/>
    </source>
</evidence>
<dbReference type="InterPro" id="IPR039369">
    <property type="entry name" value="LacA-like"/>
</dbReference>
<evidence type="ECO:0000259" key="6">
    <source>
        <dbReference type="SMART" id="SM01266"/>
    </source>
</evidence>
<sequence>MKEDFDYQAMLAGQLYQAAGILPENGSAEGKKRAQEINHLPVDDREGIIAKEKALFGKFGQHCFVQPPLFVDYGRHVEIGDHFYANMDCIFLDVNKILIGDHVMVGPRVSLYTAGHPIDSVVRSQDLEFGLPITVEDYVWIGGNSTILPGVTIGKHAIVAAGSVVTKDVPPNTIVGGNPARVIREIQPADKEHWETVAQLYHQKRADWQKQQK</sequence>
<evidence type="ECO:0000256" key="2">
    <source>
        <dbReference type="ARBA" id="ARBA00022679"/>
    </source>
</evidence>
<dbReference type="InterPro" id="IPR024688">
    <property type="entry name" value="Mac_dom"/>
</dbReference>
<protein>
    <recommendedName>
        <fullName evidence="5">Acetyltransferase</fullName>
        <ecNumber evidence="5">2.3.1.-</ecNumber>
    </recommendedName>
</protein>
<dbReference type="InterPro" id="IPR011004">
    <property type="entry name" value="Trimer_LpxA-like_sf"/>
</dbReference>
<dbReference type="AlphaFoldDB" id="A0A415EXI3"/>
<dbReference type="EMBL" id="QRMZ01000002">
    <property type="protein sequence ID" value="RHK08000.1"/>
    <property type="molecule type" value="Genomic_DNA"/>
</dbReference>
<dbReference type="EC" id="2.3.1.-" evidence="5"/>
<dbReference type="PANTHER" id="PTHR43017">
    <property type="entry name" value="GALACTOSIDE O-ACETYLTRANSFERASE"/>
    <property type="match status" value="1"/>
</dbReference>
<name>A0A415EXI3_ENTCA</name>
<dbReference type="PANTHER" id="PTHR43017:SF1">
    <property type="entry name" value="ACETYLTRANSFERASE YJL218W-RELATED"/>
    <property type="match status" value="1"/>
</dbReference>
<keyword evidence="2 5" id="KW-0808">Transferase</keyword>
<dbReference type="PROSITE" id="PS00101">
    <property type="entry name" value="HEXAPEP_TRANSFERASES"/>
    <property type="match status" value="1"/>
</dbReference>
<dbReference type="SMART" id="SM01266">
    <property type="entry name" value="Mac"/>
    <property type="match status" value="1"/>
</dbReference>
<accession>A0A415EXI3</accession>
<evidence type="ECO:0000256" key="1">
    <source>
        <dbReference type="ARBA" id="ARBA00007274"/>
    </source>
</evidence>
<reference evidence="7 8" key="1">
    <citation type="submission" date="2018-08" db="EMBL/GenBank/DDBJ databases">
        <title>A genome reference for cultivated species of the human gut microbiota.</title>
        <authorList>
            <person name="Zou Y."/>
            <person name="Xue W."/>
            <person name="Luo G."/>
        </authorList>
    </citation>
    <scope>NUCLEOTIDE SEQUENCE [LARGE SCALE GENOMIC DNA]</scope>
    <source>
        <strain evidence="7 8">AF48-16</strain>
    </source>
</reference>
<dbReference type="Proteomes" id="UP000286288">
    <property type="component" value="Unassembled WGS sequence"/>
</dbReference>
<evidence type="ECO:0000313" key="8">
    <source>
        <dbReference type="Proteomes" id="UP000286288"/>
    </source>
</evidence>